<feature type="domain" description="Calcineurin-like phosphoesterase" evidence="1">
    <location>
        <begin position="1"/>
        <end position="235"/>
    </location>
</feature>
<dbReference type="RefSeq" id="WP_153550021.1">
    <property type="nucleotide sequence ID" value="NZ_CP040089.1"/>
</dbReference>
<dbReference type="SUPFAM" id="SSF56300">
    <property type="entry name" value="Metallo-dependent phosphatases"/>
    <property type="match status" value="1"/>
</dbReference>
<reference evidence="3" key="1">
    <citation type="submission" date="2019-05" db="EMBL/GenBank/DDBJ databases">
        <title>Candidatus Nanohalobium constans, a novel model system to study the DPANN nano-sized archaea: genomic and physiological characterization of a nanoarchaeon co-cultured with its chitinotrophic host.</title>
        <authorList>
            <person name="La Cono V."/>
            <person name="Arcadi E."/>
            <person name="Crisafi F."/>
            <person name="Denaro R."/>
            <person name="La Spada G."/>
            <person name="Messina E."/>
            <person name="Smedile F."/>
            <person name="Toshchakov S.V."/>
            <person name="Shevchenko M.A."/>
            <person name="Golyshin P.N."/>
            <person name="Golyshina O.V."/>
            <person name="Ferrer M."/>
            <person name="Rohde M."/>
            <person name="Mushegian A."/>
            <person name="Sorokin D.Y."/>
            <person name="Giuliano L."/>
            <person name="Yakimov M.M."/>
        </authorList>
    </citation>
    <scope>NUCLEOTIDE SEQUENCE [LARGE SCALE GENOMIC DNA]</scope>
    <source>
        <strain evidence="3">LC1Nh</strain>
    </source>
</reference>
<keyword evidence="3" id="KW-1185">Reference proteome</keyword>
<accession>A0A5Q0UFA1</accession>
<evidence type="ECO:0000313" key="3">
    <source>
        <dbReference type="Proteomes" id="UP000377803"/>
    </source>
</evidence>
<dbReference type="EMBL" id="CP040089">
    <property type="protein sequence ID" value="QGA80283.1"/>
    <property type="molecule type" value="Genomic_DNA"/>
</dbReference>
<name>A0A5Q0UFA1_9ARCH</name>
<dbReference type="OrthoDB" id="50367at2157"/>
<dbReference type="GO" id="GO:0016787">
    <property type="term" value="F:hydrolase activity"/>
    <property type="evidence" value="ECO:0007669"/>
    <property type="project" value="InterPro"/>
</dbReference>
<evidence type="ECO:0000313" key="2">
    <source>
        <dbReference type="EMBL" id="QGA80283.1"/>
    </source>
</evidence>
<dbReference type="Pfam" id="PF00149">
    <property type="entry name" value="Metallophos"/>
    <property type="match status" value="1"/>
</dbReference>
<proteinExistence type="predicted"/>
<evidence type="ECO:0000259" key="1">
    <source>
        <dbReference type="Pfam" id="PF00149"/>
    </source>
</evidence>
<dbReference type="InterPro" id="IPR029052">
    <property type="entry name" value="Metallo-depent_PP-like"/>
</dbReference>
<dbReference type="Gene3D" id="3.60.21.10">
    <property type="match status" value="1"/>
</dbReference>
<dbReference type="KEGG" id="ncon:LC1Nh_0382"/>
<gene>
    <name evidence="2" type="ORF">LC1Nh_0382</name>
</gene>
<organism evidence="2 3">
    <name type="scientific">Candidatus Nanohalobium constans</name>
    <dbReference type="NCBI Taxonomy" id="2565781"/>
    <lineage>
        <taxon>Archaea</taxon>
        <taxon>Candidatus Nanohalarchaeota</taxon>
        <taxon>Candidatus Nanohalobia</taxon>
        <taxon>Candidatus Nanohalobiales</taxon>
        <taxon>Candidatus Nanohalobiaceae</taxon>
        <taxon>Candidatus Nanohalobium</taxon>
    </lineage>
</organism>
<dbReference type="GeneID" id="42364765"/>
<dbReference type="Proteomes" id="UP000377803">
    <property type="component" value="Chromosome"/>
</dbReference>
<sequence>MKALIIGDCHGEMPELPEKADFDLVLAVGDICGGTDEMRSAMFEARGSEEEWYEVFGEERAEEVVRSSIKKGKEILSKLDSLGVPIFVVPGNWDWTGENSDWEFLDGKGYPEMLKEFENIYNLNFCREEVNGWNFVGYGPCSGPEVPQYEDDKPGSDEEMEEIRAEYEEKKNCLKEVFTEDNTVFLSHNVPQGTSLDEIDNPDSPVDGRHYGSVIVKELVEEFGPEYSIAGHMHEAEGREKIGETECLNTGLNTVWVLDTEEGISKYS</sequence>
<dbReference type="InterPro" id="IPR004843">
    <property type="entry name" value="Calcineurin-like_PHP"/>
</dbReference>
<dbReference type="AlphaFoldDB" id="A0A5Q0UFA1"/>
<protein>
    <submittedName>
        <fullName evidence="2">Metallophosphoesterase</fullName>
    </submittedName>
</protein>